<accession>A0AB38ZLN6</accession>
<gene>
    <name evidence="1" type="ORF">vBMseSP1_gp20</name>
</gene>
<reference evidence="1" key="1">
    <citation type="submission" date="2024-01" db="EMBL/GenBank/DDBJ databases">
        <title>New evidence supports the origin of RcGTA from prophage.</title>
        <authorList>
            <person name="Xu Y."/>
            <person name="Liu B."/>
            <person name="Chen F."/>
        </authorList>
    </citation>
    <scope>NUCLEOTIDE SEQUENCE</scope>
</reference>
<evidence type="ECO:0000313" key="1">
    <source>
        <dbReference type="EMBL" id="XAG98224.1"/>
    </source>
</evidence>
<organism evidence="1">
    <name type="scientific">Mesorhizobium phage vB_MseS-P1</name>
    <dbReference type="NCBI Taxonomy" id="3120101"/>
    <lineage>
        <taxon>Viruses</taxon>
    </lineage>
</organism>
<protein>
    <submittedName>
        <fullName evidence="1">Uncharacterized protein</fullName>
    </submittedName>
</protein>
<proteinExistence type="predicted"/>
<sequence length="99" mass="11148">MTPRPDFSPKMLSLFLRARAFHAVNEAGEPWRKTEIVRAWKAATRKLAGVTNSEFHLAWMGWLQAPETRARLWAVLGHFPSDHGVMLTHEGQEAVNGGI</sequence>
<dbReference type="EMBL" id="PP232116">
    <property type="protein sequence ID" value="XAG98224.1"/>
    <property type="molecule type" value="Genomic_DNA"/>
</dbReference>
<name>A0AB38ZLN6_9VIRU</name>